<dbReference type="GeneTree" id="ENSGT00940000159769"/>
<evidence type="ECO:0000259" key="6">
    <source>
        <dbReference type="PROSITE" id="PS50011"/>
    </source>
</evidence>
<dbReference type="InterPro" id="IPR011009">
    <property type="entry name" value="Kinase-like_dom_sf"/>
</dbReference>
<evidence type="ECO:0000256" key="5">
    <source>
        <dbReference type="PROSITE-ProRule" id="PRU10141"/>
    </source>
</evidence>
<dbReference type="PROSITE" id="PS00107">
    <property type="entry name" value="PROTEIN_KINASE_ATP"/>
    <property type="match status" value="1"/>
</dbReference>
<dbReference type="InterPro" id="IPR000719">
    <property type="entry name" value="Prot_kinase_dom"/>
</dbReference>
<dbReference type="GO" id="GO:0005524">
    <property type="term" value="F:ATP binding"/>
    <property type="evidence" value="ECO:0007669"/>
    <property type="project" value="UniProtKB-UniRule"/>
</dbReference>
<keyword evidence="8" id="KW-1185">Reference proteome</keyword>
<organism evidence="7 8">
    <name type="scientific">Neolamprologus brichardi</name>
    <name type="common">Fairy cichlid</name>
    <name type="synonym">Lamprologus brichardi</name>
    <dbReference type="NCBI Taxonomy" id="32507"/>
    <lineage>
        <taxon>Eukaryota</taxon>
        <taxon>Metazoa</taxon>
        <taxon>Chordata</taxon>
        <taxon>Craniata</taxon>
        <taxon>Vertebrata</taxon>
        <taxon>Euteleostomi</taxon>
        <taxon>Actinopterygii</taxon>
        <taxon>Neopterygii</taxon>
        <taxon>Teleostei</taxon>
        <taxon>Neoteleostei</taxon>
        <taxon>Acanthomorphata</taxon>
        <taxon>Ovalentaria</taxon>
        <taxon>Cichlomorphae</taxon>
        <taxon>Cichliformes</taxon>
        <taxon>Cichlidae</taxon>
        <taxon>African cichlids</taxon>
        <taxon>Pseudocrenilabrinae</taxon>
        <taxon>Lamprologini</taxon>
        <taxon>Neolamprologus</taxon>
    </lineage>
</organism>
<dbReference type="GO" id="GO:0004683">
    <property type="term" value="F:calcium/calmodulin-dependent protein kinase activity"/>
    <property type="evidence" value="ECO:0007669"/>
    <property type="project" value="InterPro"/>
</dbReference>
<dbReference type="Gene3D" id="3.10.450.50">
    <property type="match status" value="1"/>
</dbReference>
<dbReference type="SUPFAM" id="SSF56112">
    <property type="entry name" value="Protein kinase-like (PK-like)"/>
    <property type="match status" value="1"/>
</dbReference>
<evidence type="ECO:0000313" key="8">
    <source>
        <dbReference type="Proteomes" id="UP000261580"/>
    </source>
</evidence>
<dbReference type="Gene3D" id="3.30.200.20">
    <property type="entry name" value="Phosphorylase Kinase, domain 1"/>
    <property type="match status" value="1"/>
</dbReference>
<evidence type="ECO:0000256" key="1">
    <source>
        <dbReference type="ARBA" id="ARBA00022527"/>
    </source>
</evidence>
<keyword evidence="4" id="KW-0418">Kinase</keyword>
<feature type="domain" description="Protein kinase" evidence="6">
    <location>
        <begin position="13"/>
        <end position="280"/>
    </location>
</feature>
<dbReference type="InterPro" id="IPR017441">
    <property type="entry name" value="Protein_kinase_ATP_BS"/>
</dbReference>
<dbReference type="Pfam" id="PF08332">
    <property type="entry name" value="CaMKII_AD"/>
    <property type="match status" value="1"/>
</dbReference>
<evidence type="ECO:0000313" key="7">
    <source>
        <dbReference type="Ensembl" id="ENSNBRP00000000311.1"/>
    </source>
</evidence>
<sequence length="463" mass="52469">MASTTCTRFTDEYQLYEELGKGAFSVVRRCMKISTGQEYAAKIINTKKLSARDHQKLEREARICRLLKHSNIGEQHLHPANEISLFLFHCVLVPRVTGGELFEDIVAREYYSEADASHCTQQIVESVNHCHTYLCRMLMFPLLHSKPENLLLASKLKGAAVKLADFGLAIEVQGDQQAWFGFAGTPGYLSPEVLRKDPYGKPVDMWACGVILYILLVGYPPFWDEDQHRLYQQIKAGAYDFPSPEWDTVTPEAKDLINKMLTINPAKRVTATDVLKHPWICQRSTVASMMHRQETVECLKKFNARRKLKGAILTTMLATRNFSGTFGVKESSESANTTIEDEDVRARKQEIIKATEQLIEAINNGDFEAYTKICDPGLTSFEPEALGNLVEGTDFHRFYFENEISNKIDISCCALMLIVKYPARPFILTLFQQRPPLPDLFLSPSSCTLGFSLLLWGLYSIKQ</sequence>
<dbReference type="OMA" id="HCAPERS"/>
<keyword evidence="1" id="KW-0723">Serine/threonine-protein kinase</keyword>
<protein>
    <submittedName>
        <fullName evidence="7">Calcium/calmodulin-dependent protein kinase type II subunit delta-like</fullName>
    </submittedName>
</protein>
<name>A0A3Q4FXH4_NEOBR</name>
<dbReference type="STRING" id="32507.ENSNBRP00000000311"/>
<dbReference type="Proteomes" id="UP000261580">
    <property type="component" value="Unassembled WGS sequence"/>
</dbReference>
<dbReference type="FunFam" id="1.10.510.10:FF:000001">
    <property type="entry name" value="Calcium/calmodulin-dependent protein kinase type II subunit delta"/>
    <property type="match status" value="1"/>
</dbReference>
<dbReference type="Bgee" id="ENSNBRG00000000269">
    <property type="expression patterns" value="Expressed in liver and 6 other cell types or tissues"/>
</dbReference>
<feature type="binding site" evidence="5">
    <location>
        <position position="42"/>
    </location>
    <ligand>
        <name>ATP</name>
        <dbReference type="ChEBI" id="CHEBI:30616"/>
    </ligand>
</feature>
<accession>A0A3Q4FXH4</accession>
<dbReference type="AlphaFoldDB" id="A0A3Q4FXH4"/>
<keyword evidence="5" id="KW-0067">ATP-binding</keyword>
<dbReference type="InterPro" id="IPR032710">
    <property type="entry name" value="NTF2-like_dom_sf"/>
</dbReference>
<keyword evidence="5" id="KW-0547">Nucleotide-binding</keyword>
<reference evidence="7" key="1">
    <citation type="submission" date="2025-08" db="UniProtKB">
        <authorList>
            <consortium name="Ensembl"/>
        </authorList>
    </citation>
    <scope>IDENTIFICATION</scope>
</reference>
<dbReference type="InterPro" id="IPR013543">
    <property type="entry name" value="Ca/CaM-dep_prot_kinase-assoc"/>
</dbReference>
<dbReference type="GO" id="GO:0005516">
    <property type="term" value="F:calmodulin binding"/>
    <property type="evidence" value="ECO:0007669"/>
    <property type="project" value="InterPro"/>
</dbReference>
<reference evidence="7" key="2">
    <citation type="submission" date="2025-09" db="UniProtKB">
        <authorList>
            <consortium name="Ensembl"/>
        </authorList>
    </citation>
    <scope>IDENTIFICATION</scope>
</reference>
<dbReference type="PANTHER" id="PTHR24347">
    <property type="entry name" value="SERINE/THREONINE-PROTEIN KINASE"/>
    <property type="match status" value="1"/>
</dbReference>
<keyword evidence="3" id="KW-0808">Transferase</keyword>
<dbReference type="PROSITE" id="PS50011">
    <property type="entry name" value="PROTEIN_KINASE_DOM"/>
    <property type="match status" value="1"/>
</dbReference>
<dbReference type="Gene3D" id="1.10.510.10">
    <property type="entry name" value="Transferase(Phosphotransferase) domain 1"/>
    <property type="match status" value="1"/>
</dbReference>
<evidence type="ECO:0000256" key="4">
    <source>
        <dbReference type="ARBA" id="ARBA00022777"/>
    </source>
</evidence>
<keyword evidence="2" id="KW-0597">Phosphoprotein</keyword>
<dbReference type="Pfam" id="PF00069">
    <property type="entry name" value="Pkinase"/>
    <property type="match status" value="1"/>
</dbReference>
<proteinExistence type="predicted"/>
<dbReference type="Gene3D" id="6.10.140.620">
    <property type="match status" value="1"/>
</dbReference>
<dbReference type="FunFam" id="3.30.200.20:FF:000051">
    <property type="entry name" value="Peripheral plasma membrane protein CASK isoform B"/>
    <property type="match status" value="1"/>
</dbReference>
<dbReference type="CDD" id="cd14086">
    <property type="entry name" value="STKc_CaMKII"/>
    <property type="match status" value="1"/>
</dbReference>
<evidence type="ECO:0000256" key="3">
    <source>
        <dbReference type="ARBA" id="ARBA00022679"/>
    </source>
</evidence>
<dbReference type="SUPFAM" id="SSF54427">
    <property type="entry name" value="NTF2-like"/>
    <property type="match status" value="1"/>
</dbReference>
<evidence type="ECO:0000256" key="2">
    <source>
        <dbReference type="ARBA" id="ARBA00022553"/>
    </source>
</evidence>
<dbReference type="Ensembl" id="ENSNBRT00000000346.1">
    <property type="protein sequence ID" value="ENSNBRP00000000311.1"/>
    <property type="gene ID" value="ENSNBRG00000000269.1"/>
</dbReference>